<dbReference type="AlphaFoldDB" id="A0A0C3C3C5"/>
<dbReference type="EMBL" id="KN831789">
    <property type="protein sequence ID" value="KIM38774.1"/>
    <property type="molecule type" value="Genomic_DNA"/>
</dbReference>
<evidence type="ECO:0000313" key="9">
    <source>
        <dbReference type="Proteomes" id="UP000053424"/>
    </source>
</evidence>
<dbReference type="Gene3D" id="1.10.630.10">
    <property type="entry name" value="Cytochrome P450"/>
    <property type="match status" value="1"/>
</dbReference>
<proteinExistence type="inferred from homology"/>
<reference evidence="8 9" key="1">
    <citation type="submission" date="2014-04" db="EMBL/GenBank/DDBJ databases">
        <authorList>
            <consortium name="DOE Joint Genome Institute"/>
            <person name="Kuo A."/>
            <person name="Gay G."/>
            <person name="Dore J."/>
            <person name="Kohler A."/>
            <person name="Nagy L.G."/>
            <person name="Floudas D."/>
            <person name="Copeland A."/>
            <person name="Barry K.W."/>
            <person name="Cichocki N."/>
            <person name="Veneault-Fourrey C."/>
            <person name="LaButti K."/>
            <person name="Lindquist E.A."/>
            <person name="Lipzen A."/>
            <person name="Lundell T."/>
            <person name="Morin E."/>
            <person name="Murat C."/>
            <person name="Sun H."/>
            <person name="Tunlid A."/>
            <person name="Henrissat B."/>
            <person name="Grigoriev I.V."/>
            <person name="Hibbett D.S."/>
            <person name="Martin F."/>
            <person name="Nordberg H.P."/>
            <person name="Cantor M.N."/>
            <person name="Hua S.X."/>
        </authorList>
    </citation>
    <scope>NUCLEOTIDE SEQUENCE [LARGE SCALE GENOMIC DNA]</scope>
    <source>
        <strain evidence="9">h7</strain>
    </source>
</reference>
<comment type="cofactor">
    <cofactor evidence="1 6">
        <name>heme</name>
        <dbReference type="ChEBI" id="CHEBI:30413"/>
    </cofactor>
</comment>
<dbReference type="HOGENOM" id="CLU_022195_1_2_1"/>
<keyword evidence="9" id="KW-1185">Reference proteome</keyword>
<evidence type="ECO:0000256" key="7">
    <source>
        <dbReference type="RuleBase" id="RU000461"/>
    </source>
</evidence>
<dbReference type="GO" id="GO:0020037">
    <property type="term" value="F:heme binding"/>
    <property type="evidence" value="ECO:0007669"/>
    <property type="project" value="InterPro"/>
</dbReference>
<organism evidence="8 9">
    <name type="scientific">Hebeloma cylindrosporum</name>
    <dbReference type="NCBI Taxonomy" id="76867"/>
    <lineage>
        <taxon>Eukaryota</taxon>
        <taxon>Fungi</taxon>
        <taxon>Dikarya</taxon>
        <taxon>Basidiomycota</taxon>
        <taxon>Agaricomycotina</taxon>
        <taxon>Agaricomycetes</taxon>
        <taxon>Agaricomycetidae</taxon>
        <taxon>Agaricales</taxon>
        <taxon>Agaricineae</taxon>
        <taxon>Hymenogastraceae</taxon>
        <taxon>Hebeloma</taxon>
    </lineage>
</organism>
<dbReference type="InterPro" id="IPR036396">
    <property type="entry name" value="Cyt_P450_sf"/>
</dbReference>
<reference evidence="9" key="2">
    <citation type="submission" date="2015-01" db="EMBL/GenBank/DDBJ databases">
        <title>Evolutionary Origins and Diversification of the Mycorrhizal Mutualists.</title>
        <authorList>
            <consortium name="DOE Joint Genome Institute"/>
            <consortium name="Mycorrhizal Genomics Consortium"/>
            <person name="Kohler A."/>
            <person name="Kuo A."/>
            <person name="Nagy L.G."/>
            <person name="Floudas D."/>
            <person name="Copeland A."/>
            <person name="Barry K.W."/>
            <person name="Cichocki N."/>
            <person name="Veneault-Fourrey C."/>
            <person name="LaButti K."/>
            <person name="Lindquist E.A."/>
            <person name="Lipzen A."/>
            <person name="Lundell T."/>
            <person name="Morin E."/>
            <person name="Murat C."/>
            <person name="Riley R."/>
            <person name="Ohm R."/>
            <person name="Sun H."/>
            <person name="Tunlid A."/>
            <person name="Henrissat B."/>
            <person name="Grigoriev I.V."/>
            <person name="Hibbett D.S."/>
            <person name="Martin F."/>
        </authorList>
    </citation>
    <scope>NUCLEOTIDE SEQUENCE [LARGE SCALE GENOMIC DNA]</scope>
    <source>
        <strain evidence="9">h7</strain>
    </source>
</reference>
<dbReference type="InterPro" id="IPR001128">
    <property type="entry name" value="Cyt_P450"/>
</dbReference>
<dbReference type="SUPFAM" id="SSF48264">
    <property type="entry name" value="Cytochrome P450"/>
    <property type="match status" value="1"/>
</dbReference>
<sequence length="177" mass="19831">MTISQALCELAERPKYIQPLREEVDSVLANEGWTKASIGQLYKLDSFFREHRDITVVMSRYVMKDFTFSDGTCVPAGTHLCVNARGNHRDDAHYPSANTFDGFRFAHEDGVDQPLTVTPTLDYNAFGNGRPTCPGRFFAVAELKVMLAHILSTYDGKLKFGNEGVAEQKQIPNPKEL</sequence>
<comment type="similarity">
    <text evidence="2 7">Belongs to the cytochrome P450 family.</text>
</comment>
<keyword evidence="5 6" id="KW-0408">Iron</keyword>
<dbReference type="PRINTS" id="PR00463">
    <property type="entry name" value="EP450I"/>
</dbReference>
<dbReference type="PANTHER" id="PTHR46206">
    <property type="entry name" value="CYTOCHROME P450"/>
    <property type="match status" value="1"/>
</dbReference>
<dbReference type="PROSITE" id="PS00086">
    <property type="entry name" value="CYTOCHROME_P450"/>
    <property type="match status" value="1"/>
</dbReference>
<dbReference type="STRING" id="686832.A0A0C3C3C5"/>
<dbReference type="Proteomes" id="UP000053424">
    <property type="component" value="Unassembled WGS sequence"/>
</dbReference>
<name>A0A0C3C3C5_HEBCY</name>
<evidence type="ECO:0000256" key="6">
    <source>
        <dbReference type="PIRSR" id="PIRSR602401-1"/>
    </source>
</evidence>
<evidence type="ECO:0000256" key="4">
    <source>
        <dbReference type="ARBA" id="ARBA00023002"/>
    </source>
</evidence>
<keyword evidence="3 6" id="KW-0479">Metal-binding</keyword>
<dbReference type="OrthoDB" id="3248974at2759"/>
<dbReference type="GO" id="GO:0005506">
    <property type="term" value="F:iron ion binding"/>
    <property type="evidence" value="ECO:0007669"/>
    <property type="project" value="InterPro"/>
</dbReference>
<dbReference type="InterPro" id="IPR017972">
    <property type="entry name" value="Cyt_P450_CS"/>
</dbReference>
<dbReference type="InterPro" id="IPR002401">
    <property type="entry name" value="Cyt_P450_E_grp-I"/>
</dbReference>
<protein>
    <recommendedName>
        <fullName evidence="10">Cytochrome P450</fullName>
    </recommendedName>
</protein>
<evidence type="ECO:0000256" key="1">
    <source>
        <dbReference type="ARBA" id="ARBA00001971"/>
    </source>
</evidence>
<evidence type="ECO:0000256" key="2">
    <source>
        <dbReference type="ARBA" id="ARBA00010617"/>
    </source>
</evidence>
<evidence type="ECO:0000256" key="3">
    <source>
        <dbReference type="ARBA" id="ARBA00022723"/>
    </source>
</evidence>
<dbReference type="Pfam" id="PF00067">
    <property type="entry name" value="p450"/>
    <property type="match status" value="1"/>
</dbReference>
<feature type="binding site" description="axial binding residue" evidence="6">
    <location>
        <position position="133"/>
    </location>
    <ligand>
        <name>heme</name>
        <dbReference type="ChEBI" id="CHEBI:30413"/>
    </ligand>
    <ligandPart>
        <name>Fe</name>
        <dbReference type="ChEBI" id="CHEBI:18248"/>
    </ligandPart>
</feature>
<accession>A0A0C3C3C5</accession>
<evidence type="ECO:0008006" key="10">
    <source>
        <dbReference type="Google" id="ProtNLM"/>
    </source>
</evidence>
<dbReference type="GO" id="GO:0016705">
    <property type="term" value="F:oxidoreductase activity, acting on paired donors, with incorporation or reduction of molecular oxygen"/>
    <property type="evidence" value="ECO:0007669"/>
    <property type="project" value="InterPro"/>
</dbReference>
<dbReference type="CDD" id="cd11041">
    <property type="entry name" value="CYP503A1-like"/>
    <property type="match status" value="1"/>
</dbReference>
<keyword evidence="6 7" id="KW-0349">Heme</keyword>
<gene>
    <name evidence="8" type="ORF">M413DRAFT_19982</name>
</gene>
<keyword evidence="7" id="KW-0503">Monooxygenase</keyword>
<evidence type="ECO:0000313" key="8">
    <source>
        <dbReference type="EMBL" id="KIM38774.1"/>
    </source>
</evidence>
<evidence type="ECO:0000256" key="5">
    <source>
        <dbReference type="ARBA" id="ARBA00023004"/>
    </source>
</evidence>
<dbReference type="GO" id="GO:0004497">
    <property type="term" value="F:monooxygenase activity"/>
    <property type="evidence" value="ECO:0007669"/>
    <property type="project" value="UniProtKB-KW"/>
</dbReference>
<keyword evidence="4 7" id="KW-0560">Oxidoreductase</keyword>